<gene>
    <name evidence="2" type="ORF">BJF95_04100</name>
</gene>
<dbReference type="Gene3D" id="3.20.20.140">
    <property type="entry name" value="Metal-dependent hydrolases"/>
    <property type="match status" value="1"/>
</dbReference>
<dbReference type="SUPFAM" id="SSF51338">
    <property type="entry name" value="Composite domain of metallo-dependent hydrolases"/>
    <property type="match status" value="1"/>
</dbReference>
<dbReference type="PANTHER" id="PTHR22642:SF2">
    <property type="entry name" value="PROTEIN LONG AFTER FAR-RED 3"/>
    <property type="match status" value="1"/>
</dbReference>
<evidence type="ECO:0000313" key="2">
    <source>
        <dbReference type="EMBL" id="OLP46458.1"/>
    </source>
</evidence>
<name>A0A1Q8ZX28_9HYPH</name>
<evidence type="ECO:0000259" key="1">
    <source>
        <dbReference type="Pfam" id="PF07969"/>
    </source>
</evidence>
<dbReference type="OrthoDB" id="9811399at2"/>
<protein>
    <submittedName>
        <fullName evidence="2">Hydrolase</fullName>
    </submittedName>
</protein>
<dbReference type="STRING" id="1867956.BJF95_04100"/>
<dbReference type="SUPFAM" id="SSF51556">
    <property type="entry name" value="Metallo-dependent hydrolases"/>
    <property type="match status" value="1"/>
</dbReference>
<dbReference type="Gene3D" id="2.30.40.10">
    <property type="entry name" value="Urease, subunit C, domain 1"/>
    <property type="match status" value="1"/>
</dbReference>
<comment type="caution">
    <text evidence="2">The sequence shown here is derived from an EMBL/GenBank/DDBJ whole genome shotgun (WGS) entry which is preliminary data.</text>
</comment>
<dbReference type="InterPro" id="IPR011059">
    <property type="entry name" value="Metal-dep_hydrolase_composite"/>
</dbReference>
<dbReference type="RefSeq" id="WP_075638130.1">
    <property type="nucleotide sequence ID" value="NZ_MKIM01000021.1"/>
</dbReference>
<dbReference type="InterPro" id="IPR033932">
    <property type="entry name" value="YtcJ-like"/>
</dbReference>
<dbReference type="InterPro" id="IPR013108">
    <property type="entry name" value="Amidohydro_3"/>
</dbReference>
<dbReference type="GO" id="GO:0016810">
    <property type="term" value="F:hydrolase activity, acting on carbon-nitrogen (but not peptide) bonds"/>
    <property type="evidence" value="ECO:0007669"/>
    <property type="project" value="InterPro"/>
</dbReference>
<organism evidence="2 3">
    <name type="scientific">Rhizobium oryziradicis</name>
    <dbReference type="NCBI Taxonomy" id="1867956"/>
    <lineage>
        <taxon>Bacteria</taxon>
        <taxon>Pseudomonadati</taxon>
        <taxon>Pseudomonadota</taxon>
        <taxon>Alphaproteobacteria</taxon>
        <taxon>Hyphomicrobiales</taxon>
        <taxon>Rhizobiaceae</taxon>
        <taxon>Rhizobium/Agrobacterium group</taxon>
        <taxon>Rhizobium</taxon>
    </lineage>
</organism>
<proteinExistence type="predicted"/>
<reference evidence="2 3" key="1">
    <citation type="submission" date="2016-09" db="EMBL/GenBank/DDBJ databases">
        <title>Rhizobium oryziradicis sp. nov., isolated from the root of rice.</title>
        <authorList>
            <person name="Zhao J."/>
            <person name="Zhang X."/>
        </authorList>
    </citation>
    <scope>NUCLEOTIDE SEQUENCE [LARGE SCALE GENOMIC DNA]</scope>
    <source>
        <strain evidence="2 3">N19</strain>
    </source>
</reference>
<dbReference type="InterPro" id="IPR032466">
    <property type="entry name" value="Metal_Hydrolase"/>
</dbReference>
<dbReference type="AlphaFoldDB" id="A0A1Q8ZX28"/>
<dbReference type="Gene3D" id="3.10.310.70">
    <property type="match status" value="1"/>
</dbReference>
<dbReference type="EMBL" id="MKIM01000021">
    <property type="protein sequence ID" value="OLP46458.1"/>
    <property type="molecule type" value="Genomic_DNA"/>
</dbReference>
<keyword evidence="2" id="KW-0378">Hydrolase</keyword>
<keyword evidence="3" id="KW-1185">Reference proteome</keyword>
<dbReference type="Proteomes" id="UP000186894">
    <property type="component" value="Unassembled WGS sequence"/>
</dbReference>
<dbReference type="Pfam" id="PF07969">
    <property type="entry name" value="Amidohydro_3"/>
    <property type="match status" value="1"/>
</dbReference>
<dbReference type="PANTHER" id="PTHR22642">
    <property type="entry name" value="IMIDAZOLONEPROPIONASE"/>
    <property type="match status" value="1"/>
</dbReference>
<accession>A0A1Q8ZX28</accession>
<feature type="domain" description="Amidohydrolase 3" evidence="1">
    <location>
        <begin position="52"/>
        <end position="553"/>
    </location>
</feature>
<sequence length="555" mass="60444">MTEAASIVIKNGRVLTMDVDTPTASALAIRDNRIVAVGNWDDVSGYVGDTTRIIDAGEGTVLPGFNEGHMHIFSGSVSLVQLNVYGLKGFEVLKDAVLDYANANPDLNLLIGNGADYGIIEPKRLSRHDLDAIIADRPFILFAFDHHIAWANTLALEQAGLLHGRDVGVGNEVVMGPDGLATGELREANAFGPVVDLSESGGRDMLGISTGGDPENITDEERNSDIAVIKQGLAYCASLGITSIQNMDGSLYQLELLEEIKNTDGLPCRVRMPFHMKNFMPLSDIQDKAVAWRARFNDDHLRSDFIKMFMDGVIEGETAVMHDDYAHKPGLKGDPLFSQEAFDAIAIAATREGLPIAVHAIGDGAVNMVLNGYEAGIKTTGNVAIRHRIEHIEVVLPTDIPRFKELGVVASMQPPHPPGTGSLPLHPCIDYIGRERWPYSYAWRTLVDAGAKMVFATDWPVCPLDPMVSIEQAMTRQKWADDLQDQRLTLQETLQAYTINGAYVESMEDRKGILKKGYLADIVVLNGDVEAVPSNALSQVRPVVTICDGQVTFEA</sequence>
<dbReference type="CDD" id="cd01300">
    <property type="entry name" value="YtcJ_like"/>
    <property type="match status" value="1"/>
</dbReference>
<evidence type="ECO:0000313" key="3">
    <source>
        <dbReference type="Proteomes" id="UP000186894"/>
    </source>
</evidence>